<evidence type="ECO:0000259" key="2">
    <source>
        <dbReference type="Pfam" id="PF10551"/>
    </source>
</evidence>
<evidence type="ECO:0000313" key="4">
    <source>
        <dbReference type="Proteomes" id="UP001419268"/>
    </source>
</evidence>
<organism evidence="3 4">
    <name type="scientific">Stephania cephalantha</name>
    <dbReference type="NCBI Taxonomy" id="152367"/>
    <lineage>
        <taxon>Eukaryota</taxon>
        <taxon>Viridiplantae</taxon>
        <taxon>Streptophyta</taxon>
        <taxon>Embryophyta</taxon>
        <taxon>Tracheophyta</taxon>
        <taxon>Spermatophyta</taxon>
        <taxon>Magnoliopsida</taxon>
        <taxon>Ranunculales</taxon>
        <taxon>Menispermaceae</taxon>
        <taxon>Menispermoideae</taxon>
        <taxon>Cissampelideae</taxon>
        <taxon>Stephania</taxon>
    </lineage>
</organism>
<protein>
    <recommendedName>
        <fullName evidence="5">Protein FAR1-RELATED SEQUENCE</fullName>
    </recommendedName>
</protein>
<evidence type="ECO:0008006" key="5">
    <source>
        <dbReference type="Google" id="ProtNLM"/>
    </source>
</evidence>
<dbReference type="Pfam" id="PF03101">
    <property type="entry name" value="FAR1"/>
    <property type="match status" value="1"/>
</dbReference>
<dbReference type="PANTHER" id="PTHR47718:SF13">
    <property type="entry name" value="OS09G0290500 PROTEIN"/>
    <property type="match status" value="1"/>
</dbReference>
<name>A0AAP0JTK2_9MAGN</name>
<dbReference type="Proteomes" id="UP001419268">
    <property type="component" value="Unassembled WGS sequence"/>
</dbReference>
<dbReference type="AlphaFoldDB" id="A0AAP0JTK2"/>
<dbReference type="Pfam" id="PF10551">
    <property type="entry name" value="MULE"/>
    <property type="match status" value="1"/>
</dbReference>
<dbReference type="EMBL" id="JBBNAG010000004">
    <property type="protein sequence ID" value="KAK9139696.1"/>
    <property type="molecule type" value="Genomic_DNA"/>
</dbReference>
<sequence>MNDLEMARAAFIRDIFGSSDIEGSSHESLGCEDNSVPLVDEVSISNVIHEQDFNIVSHPIPTVGMSFGSVDELLETYQDHAKEKGFAVVIRSSAKDEDGQLKYVWLSCDRGRNTYFEKHSKRVNCPAKVRAIRGGDNRWLVSKVVVEHNHELIPDLSFLMRGHRELNARMKRQLQANERAGIRPSKSIRMLQIQEGGPKNLGCTSKDCRNFIDASRRLGLEKGDAEAIRKLFLTMQERDIGFFHTLQVDDDNRLANILWIHSRSRASFEEFHDVVSFDTTYLVNRYRMPFATVVGVNHHGHSILLGCALISHEDAKSFKWLFRNWLRGMRNVHPRCILTDQCESIKAAVREVMPDSIHRFCLWHIMCKVPAKFKNVPNYDATTKEFKDVVYDSLSIQMFERNWNDFIRRNSLENHEWSNDLYNERESWVPAF</sequence>
<proteinExistence type="predicted"/>
<comment type="caution">
    <text evidence="3">The sequence shown here is derived from an EMBL/GenBank/DDBJ whole genome shotgun (WGS) entry which is preliminary data.</text>
</comment>
<evidence type="ECO:0000259" key="1">
    <source>
        <dbReference type="Pfam" id="PF03101"/>
    </source>
</evidence>
<dbReference type="PANTHER" id="PTHR47718">
    <property type="entry name" value="OS01G0519700 PROTEIN"/>
    <property type="match status" value="1"/>
</dbReference>
<gene>
    <name evidence="3" type="ORF">Scep_009377</name>
</gene>
<keyword evidence="4" id="KW-1185">Reference proteome</keyword>
<reference evidence="3 4" key="1">
    <citation type="submission" date="2024-01" db="EMBL/GenBank/DDBJ databases">
        <title>Genome assemblies of Stephania.</title>
        <authorList>
            <person name="Yang L."/>
        </authorList>
    </citation>
    <scope>NUCLEOTIDE SEQUENCE [LARGE SCALE GENOMIC DNA]</scope>
    <source>
        <strain evidence="3">JXDWG</strain>
        <tissue evidence="3">Leaf</tissue>
    </source>
</reference>
<accession>A0AAP0JTK2</accession>
<dbReference type="InterPro" id="IPR018289">
    <property type="entry name" value="MULE_transposase_dom"/>
</dbReference>
<dbReference type="InterPro" id="IPR004330">
    <property type="entry name" value="FAR1_DNA_bnd_dom"/>
</dbReference>
<feature type="domain" description="MULE transposase" evidence="2">
    <location>
        <begin position="274"/>
        <end position="366"/>
    </location>
</feature>
<evidence type="ECO:0000313" key="3">
    <source>
        <dbReference type="EMBL" id="KAK9139696.1"/>
    </source>
</evidence>
<feature type="domain" description="FAR1" evidence="1">
    <location>
        <begin position="77"/>
        <end position="153"/>
    </location>
</feature>